<dbReference type="InterPro" id="IPR023631">
    <property type="entry name" value="Amidase_dom"/>
</dbReference>
<evidence type="ECO:0000313" key="3">
    <source>
        <dbReference type="EMBL" id="GGC86873.1"/>
    </source>
</evidence>
<dbReference type="Pfam" id="PF01425">
    <property type="entry name" value="Amidase"/>
    <property type="match status" value="1"/>
</dbReference>
<dbReference type="AlphaFoldDB" id="A0A916UVB4"/>
<name>A0A916UVB4_9HYPH</name>
<dbReference type="Gene3D" id="3.90.1300.10">
    <property type="entry name" value="Amidase signature (AS) domain"/>
    <property type="match status" value="1"/>
</dbReference>
<reference evidence="3" key="1">
    <citation type="journal article" date="2014" name="Int. J. Syst. Evol. Microbiol.">
        <title>Complete genome sequence of Corynebacterium casei LMG S-19264T (=DSM 44701T), isolated from a smear-ripened cheese.</title>
        <authorList>
            <consortium name="US DOE Joint Genome Institute (JGI-PGF)"/>
            <person name="Walter F."/>
            <person name="Albersmeier A."/>
            <person name="Kalinowski J."/>
            <person name="Ruckert C."/>
        </authorList>
    </citation>
    <scope>NUCLEOTIDE SEQUENCE</scope>
    <source>
        <strain evidence="3">CGMCC 1.12919</strain>
    </source>
</reference>
<dbReference type="RefSeq" id="WP_188612002.1">
    <property type="nucleotide sequence ID" value="NZ_BMGG01000010.1"/>
</dbReference>
<gene>
    <name evidence="3" type="ORF">GCM10010994_50990</name>
</gene>
<feature type="domain" description="Amidase" evidence="2">
    <location>
        <begin position="28"/>
        <end position="449"/>
    </location>
</feature>
<accession>A0A916UVB4</accession>
<dbReference type="SUPFAM" id="SSF75304">
    <property type="entry name" value="Amidase signature (AS) enzymes"/>
    <property type="match status" value="1"/>
</dbReference>
<comment type="caution">
    <text evidence="3">The sequence shown here is derived from an EMBL/GenBank/DDBJ whole genome shotgun (WGS) entry which is preliminary data.</text>
</comment>
<sequence>MHEPDLQLLTTSDLVRLYRQRQLSPVEVMDGYLARIERLNPGLNAFVLVDPERARAEARRAEDAFMGADEPPLLAGLPVSVKDNIMTAGLRSTSGSPLFADHVPQADAGVVAAVRRTGGIVVGKTNTPAFGWTGSTDNKLFGPTPNPHDRTVTAGGSSGGAAVSAAAALAPVNIGTDGGGSLRTPAAFTGTVGFKPSHGRLADVPAHPHWLMQHYGPIGRTVADVALVLEAAAGPHPADPHSLPRGADDFVAATQSTPCGLKVLFTTQLGFVEAVDPEIEALCREAATALAELGWTIVERDLDWPDPAAFANTLSAVGFAWRLGDHLDRRDDIEDGILAILDHAAALPPNAFYDAYLERNRWCAHPLGLFEAFDLLVTPTTAAPPFPVGTLAPATIGGRAVPPSAWSPYLRPFNLTGQPAISVPAGRTRAGLPVGLQIVGPRCGDARVLAAAAAFERLRPWPMWHEAGV</sequence>
<dbReference type="InterPro" id="IPR000120">
    <property type="entry name" value="Amidase"/>
</dbReference>
<dbReference type="PANTHER" id="PTHR11895">
    <property type="entry name" value="TRANSAMIDASE"/>
    <property type="match status" value="1"/>
</dbReference>
<organism evidence="3 4">
    <name type="scientific">Chelatococcus reniformis</name>
    <dbReference type="NCBI Taxonomy" id="1494448"/>
    <lineage>
        <taxon>Bacteria</taxon>
        <taxon>Pseudomonadati</taxon>
        <taxon>Pseudomonadota</taxon>
        <taxon>Alphaproteobacteria</taxon>
        <taxon>Hyphomicrobiales</taxon>
        <taxon>Chelatococcaceae</taxon>
        <taxon>Chelatococcus</taxon>
    </lineage>
</organism>
<protein>
    <submittedName>
        <fullName evidence="3">Amidase</fullName>
    </submittedName>
</protein>
<keyword evidence="4" id="KW-1185">Reference proteome</keyword>
<comment type="similarity">
    <text evidence="1">Belongs to the amidase family.</text>
</comment>
<dbReference type="InterPro" id="IPR036928">
    <property type="entry name" value="AS_sf"/>
</dbReference>
<evidence type="ECO:0000313" key="4">
    <source>
        <dbReference type="Proteomes" id="UP000637002"/>
    </source>
</evidence>
<evidence type="ECO:0000256" key="1">
    <source>
        <dbReference type="ARBA" id="ARBA00009199"/>
    </source>
</evidence>
<dbReference type="Proteomes" id="UP000637002">
    <property type="component" value="Unassembled WGS sequence"/>
</dbReference>
<dbReference type="PANTHER" id="PTHR11895:SF7">
    <property type="entry name" value="GLUTAMYL-TRNA(GLN) AMIDOTRANSFERASE SUBUNIT A, MITOCHONDRIAL"/>
    <property type="match status" value="1"/>
</dbReference>
<proteinExistence type="inferred from homology"/>
<dbReference type="GO" id="GO:0003824">
    <property type="term" value="F:catalytic activity"/>
    <property type="evidence" value="ECO:0007669"/>
    <property type="project" value="InterPro"/>
</dbReference>
<dbReference type="EMBL" id="BMGG01000010">
    <property type="protein sequence ID" value="GGC86873.1"/>
    <property type="molecule type" value="Genomic_DNA"/>
</dbReference>
<evidence type="ECO:0000259" key="2">
    <source>
        <dbReference type="Pfam" id="PF01425"/>
    </source>
</evidence>
<reference evidence="3" key="2">
    <citation type="submission" date="2020-09" db="EMBL/GenBank/DDBJ databases">
        <authorList>
            <person name="Sun Q."/>
            <person name="Zhou Y."/>
        </authorList>
    </citation>
    <scope>NUCLEOTIDE SEQUENCE</scope>
    <source>
        <strain evidence="3">CGMCC 1.12919</strain>
    </source>
</reference>